<reference evidence="7" key="1">
    <citation type="submission" date="2016-08" db="EMBL/GenBank/DDBJ databases">
        <authorList>
            <person name="Seilhamer J.J."/>
        </authorList>
    </citation>
    <scope>NUCLEOTIDE SEQUENCE</scope>
    <source>
        <strain evidence="7">86-1</strain>
    </source>
</reference>
<dbReference type="Pfam" id="PF01810">
    <property type="entry name" value="LysE"/>
    <property type="match status" value="1"/>
</dbReference>
<dbReference type="PANTHER" id="PTHR30086:SF20">
    <property type="entry name" value="ARGININE EXPORTER PROTEIN ARGO-RELATED"/>
    <property type="match status" value="1"/>
</dbReference>
<sequence length="210" mass="21781">MLTVDIALAFFAASLLLGIAPGPDNIFVLTQSAVYGAAAGMVTTLGLVTGLCVHTTAVALGVAAIFQGSPLAFTMLKAVGAAYLLWLAWLSFRAGAALAVTKGDGAPFPGYAPLYRRGIVMNVTNPKVSLFFLAFLPQFCDPARGSVALQVLSLGLLFMLATIIVFFSVALLGGKLAVWFNKSPGGQVFIHRAAGLVFAGLALALLFATR</sequence>
<comment type="subcellular location">
    <subcellularLocation>
        <location evidence="1">Cell membrane</location>
        <topology evidence="1">Multi-pass membrane protein</topology>
    </subcellularLocation>
</comment>
<dbReference type="PANTHER" id="PTHR30086">
    <property type="entry name" value="ARGININE EXPORTER PROTEIN ARGO"/>
    <property type="match status" value="1"/>
</dbReference>
<accession>A0A212LAT0</accession>
<dbReference type="InterPro" id="IPR001123">
    <property type="entry name" value="LeuE-type"/>
</dbReference>
<evidence type="ECO:0000313" key="7">
    <source>
        <dbReference type="EMBL" id="SCM74646.1"/>
    </source>
</evidence>
<evidence type="ECO:0000256" key="6">
    <source>
        <dbReference type="SAM" id="Phobius"/>
    </source>
</evidence>
<evidence type="ECO:0000256" key="1">
    <source>
        <dbReference type="ARBA" id="ARBA00004651"/>
    </source>
</evidence>
<feature type="transmembrane region" description="Helical" evidence="6">
    <location>
        <begin position="78"/>
        <end position="99"/>
    </location>
</feature>
<dbReference type="PIRSF" id="PIRSF006324">
    <property type="entry name" value="LeuE"/>
    <property type="match status" value="1"/>
</dbReference>
<keyword evidence="4 6" id="KW-1133">Transmembrane helix</keyword>
<keyword evidence="2" id="KW-1003">Cell membrane</keyword>
<dbReference type="RefSeq" id="WP_179981262.1">
    <property type="nucleotide sequence ID" value="NZ_LT608333.1"/>
</dbReference>
<keyword evidence="5 6" id="KW-0472">Membrane</keyword>
<evidence type="ECO:0000256" key="3">
    <source>
        <dbReference type="ARBA" id="ARBA00022692"/>
    </source>
</evidence>
<feature type="transmembrane region" description="Helical" evidence="6">
    <location>
        <begin position="46"/>
        <end position="66"/>
    </location>
</feature>
<feature type="transmembrane region" description="Helical" evidence="6">
    <location>
        <begin position="189"/>
        <end position="208"/>
    </location>
</feature>
<evidence type="ECO:0000256" key="4">
    <source>
        <dbReference type="ARBA" id="ARBA00022989"/>
    </source>
</evidence>
<keyword evidence="3 6" id="KW-0812">Transmembrane</keyword>
<protein>
    <submittedName>
        <fullName evidence="7">Lysine exporter protein (LYSE/YGGA)</fullName>
    </submittedName>
</protein>
<proteinExistence type="predicted"/>
<dbReference type="GO" id="GO:0015171">
    <property type="term" value="F:amino acid transmembrane transporter activity"/>
    <property type="evidence" value="ECO:0007669"/>
    <property type="project" value="TreeGrafter"/>
</dbReference>
<dbReference type="AlphaFoldDB" id="A0A212LAT0"/>
<name>A0A212LAT0_9BACT</name>
<gene>
    <name evidence="7" type="ORF">KL86DES1_22067</name>
</gene>
<feature type="transmembrane region" description="Helical" evidence="6">
    <location>
        <begin position="148"/>
        <end position="169"/>
    </location>
</feature>
<organism evidence="7">
    <name type="scientific">uncultured Desulfovibrio sp</name>
    <dbReference type="NCBI Taxonomy" id="167968"/>
    <lineage>
        <taxon>Bacteria</taxon>
        <taxon>Pseudomonadati</taxon>
        <taxon>Thermodesulfobacteriota</taxon>
        <taxon>Desulfovibrionia</taxon>
        <taxon>Desulfovibrionales</taxon>
        <taxon>Desulfovibrionaceae</taxon>
        <taxon>Desulfovibrio</taxon>
        <taxon>environmental samples</taxon>
    </lineage>
</organism>
<evidence type="ECO:0000256" key="2">
    <source>
        <dbReference type="ARBA" id="ARBA00022475"/>
    </source>
</evidence>
<feature type="transmembrane region" description="Helical" evidence="6">
    <location>
        <begin position="119"/>
        <end position="136"/>
    </location>
</feature>
<dbReference type="GO" id="GO:0005886">
    <property type="term" value="C:plasma membrane"/>
    <property type="evidence" value="ECO:0007669"/>
    <property type="project" value="UniProtKB-SubCell"/>
</dbReference>
<dbReference type="EMBL" id="FMJC01000002">
    <property type="protein sequence ID" value="SCM74646.1"/>
    <property type="molecule type" value="Genomic_DNA"/>
</dbReference>
<evidence type="ECO:0000256" key="5">
    <source>
        <dbReference type="ARBA" id="ARBA00023136"/>
    </source>
</evidence>